<feature type="transmembrane region" description="Helical" evidence="6">
    <location>
        <begin position="373"/>
        <end position="396"/>
    </location>
</feature>
<dbReference type="InterPro" id="IPR052159">
    <property type="entry name" value="Competence_DNA_uptake"/>
</dbReference>
<dbReference type="InterPro" id="IPR036866">
    <property type="entry name" value="RibonucZ/Hydroxyglut_hydro"/>
</dbReference>
<feature type="transmembrane region" description="Helical" evidence="6">
    <location>
        <begin position="302"/>
        <end position="330"/>
    </location>
</feature>
<dbReference type="PATRIC" id="fig|1423813.3.peg.2490"/>
<comment type="subcellular location">
    <subcellularLocation>
        <location evidence="1">Cell membrane</location>
        <topology evidence="1">Multi-pass membrane protein</topology>
    </subcellularLocation>
</comment>
<evidence type="ECO:0000313" key="11">
    <source>
        <dbReference type="Proteomes" id="UP000051733"/>
    </source>
</evidence>
<keyword evidence="2" id="KW-1003">Cell membrane</keyword>
<evidence type="ECO:0000256" key="6">
    <source>
        <dbReference type="SAM" id="Phobius"/>
    </source>
</evidence>
<dbReference type="Pfam" id="PF13567">
    <property type="entry name" value="DUF4131"/>
    <property type="match status" value="1"/>
</dbReference>
<keyword evidence="4 6" id="KW-1133">Transmembrane helix</keyword>
<dbReference type="NCBIfam" id="TIGR00361">
    <property type="entry name" value="ComEC_Rec2"/>
    <property type="match status" value="1"/>
</dbReference>
<accession>A0A0R2ADP6</accession>
<dbReference type="SUPFAM" id="SSF56281">
    <property type="entry name" value="Metallo-hydrolase/oxidoreductase"/>
    <property type="match status" value="1"/>
</dbReference>
<feature type="transmembrane region" description="Helical" evidence="6">
    <location>
        <begin position="342"/>
        <end position="361"/>
    </location>
</feature>
<feature type="domain" description="ComEC/Rec2-related protein" evidence="8">
    <location>
        <begin position="213"/>
        <end position="450"/>
    </location>
</feature>
<feature type="transmembrane region" description="Helical" evidence="6">
    <location>
        <begin position="34"/>
        <end position="53"/>
    </location>
</feature>
<dbReference type="AlphaFoldDB" id="A0A0R2ADP6"/>
<dbReference type="RefSeq" id="WP_083483716.1">
    <property type="nucleotide sequence ID" value="NZ_AYYY01000006.1"/>
</dbReference>
<dbReference type="GO" id="GO:0030420">
    <property type="term" value="P:establishment of competence for transformation"/>
    <property type="evidence" value="ECO:0007669"/>
    <property type="project" value="InterPro"/>
</dbReference>
<feature type="transmembrane region" description="Helical" evidence="6">
    <location>
        <begin position="454"/>
        <end position="473"/>
    </location>
</feature>
<feature type="transmembrane region" description="Helical" evidence="6">
    <location>
        <begin position="224"/>
        <end position="251"/>
    </location>
</feature>
<dbReference type="PANTHER" id="PTHR30619">
    <property type="entry name" value="DNA INTERNALIZATION/COMPETENCE PROTEIN COMEC/REC2"/>
    <property type="match status" value="1"/>
</dbReference>
<sequence length="754" mass="85667">MALTTGIFFAHQWFLLLGVGWLVMRLWRLRRTTVTVVTIIAVGVFVLFCVNYQQRVDRATLNGPQETELTVRVYPDQLKVNGDQFQMLARTVAGHQQVQVYGRIKSLAMQQQLLHVNKTATWQLKGTLEPISIATNDNQFNAQQYARIHQVYNQMTVEKVVTARPAPSSGINRWFDWCHELRFELMTYFDTMPHVLRLYCHSLIIGNVLNDFSDTMTGVTQLGLIHLFSISGMHVFLVVSMIRTALVYLWIEKETVNRLLIGVLPVYLIIGGGSTGLMRATLMAEITLICQSERFHLSKIDIWSLSLAGGLIYQPLLLLTLGGQLSYLLALMLHFLPPGKPLTGAVLMNLIGLPSILYYIYEWHVLSLLASYLMIPLFSAVIFPLVIGCCFTYWAMPMVGQMVNVFLMFMQQLIDFIGALPGMIHFGKPPVAAIAILFSVTLLVYVFPHRRRAWGVLVLIYVFTFGWIHFPLYGEVVFFDIGQGDSFLIREPFNRSVTMIDTGGQLNFPKPQWAQSTTTNSRAKRVSINYLKSQGISQIDNLCLSHQDTDHIGYTKDILAAIHVRQISFPKGMERQRNFKTKVLPLARKQHSRLIPVVANDHLPALPLRVVHPFTSGKGANEDSMVLTGIFGGLRFMFMGDLDRNGEKEILARYPELKTDVLKLGHHGSKTASDPAFIKGIQPRLAIISAGRMNRYGHPNNETMNTLKQQRIQAISTQQYGMIRYRYWNNTRHAWDTKLKGDELKWMLPPYSNS</sequence>
<evidence type="ECO:0000313" key="10">
    <source>
        <dbReference type="EMBL" id="KRM62379.1"/>
    </source>
</evidence>
<dbReference type="GO" id="GO:0005886">
    <property type="term" value="C:plasma membrane"/>
    <property type="evidence" value="ECO:0007669"/>
    <property type="project" value="UniProtKB-SubCell"/>
</dbReference>
<evidence type="ECO:0000256" key="4">
    <source>
        <dbReference type="ARBA" id="ARBA00022989"/>
    </source>
</evidence>
<comment type="caution">
    <text evidence="10">The sequence shown here is derived from an EMBL/GenBank/DDBJ whole genome shotgun (WGS) entry which is preliminary data.</text>
</comment>
<feature type="domain" description="DUF4131" evidence="9">
    <location>
        <begin position="13"/>
        <end position="160"/>
    </location>
</feature>
<dbReference type="STRING" id="1423813.FC26_GL002443"/>
<reference evidence="10 11" key="1">
    <citation type="journal article" date="2015" name="Genome Announc.">
        <title>Expanding the biotechnology potential of lactobacilli through comparative genomics of 213 strains and associated genera.</title>
        <authorList>
            <person name="Sun Z."/>
            <person name="Harris H.M."/>
            <person name="McCann A."/>
            <person name="Guo C."/>
            <person name="Argimon S."/>
            <person name="Zhang W."/>
            <person name="Yang X."/>
            <person name="Jeffery I.B."/>
            <person name="Cooney J.C."/>
            <person name="Kagawa T.F."/>
            <person name="Liu W."/>
            <person name="Song Y."/>
            <person name="Salvetti E."/>
            <person name="Wrobel A."/>
            <person name="Rasinkangas P."/>
            <person name="Parkhill J."/>
            <person name="Rea M.C."/>
            <person name="O'Sullivan O."/>
            <person name="Ritari J."/>
            <person name="Douillard F.P."/>
            <person name="Paul Ross R."/>
            <person name="Yang R."/>
            <person name="Briner A.E."/>
            <person name="Felis G.E."/>
            <person name="de Vos W.M."/>
            <person name="Barrangou R."/>
            <person name="Klaenhammer T.R."/>
            <person name="Caufield P.W."/>
            <person name="Cui Y."/>
            <person name="Zhang H."/>
            <person name="O'Toole P.W."/>
        </authorList>
    </citation>
    <scope>NUCLEOTIDE SEQUENCE [LARGE SCALE GENOMIC DNA]</scope>
    <source>
        <strain evidence="10 11">DSM 20634</strain>
    </source>
</reference>
<dbReference type="EMBL" id="AYYY01000006">
    <property type="protein sequence ID" value="KRM62379.1"/>
    <property type="molecule type" value="Genomic_DNA"/>
</dbReference>
<dbReference type="Gene3D" id="3.60.15.10">
    <property type="entry name" value="Ribonuclease Z/Hydroxyacylglutathione hydrolase-like"/>
    <property type="match status" value="1"/>
</dbReference>
<name>A0A0R2ADP6_9LACO</name>
<dbReference type="InterPro" id="IPR025405">
    <property type="entry name" value="DUF4131"/>
</dbReference>
<dbReference type="NCBIfam" id="TIGR00360">
    <property type="entry name" value="ComEC_N-term"/>
    <property type="match status" value="1"/>
</dbReference>
<protein>
    <submittedName>
        <fullName evidence="10">ComE operon protein 3</fullName>
    </submittedName>
</protein>
<dbReference type="InterPro" id="IPR004477">
    <property type="entry name" value="ComEC_N"/>
</dbReference>
<dbReference type="PANTHER" id="PTHR30619:SF7">
    <property type="entry name" value="BETA-LACTAMASE DOMAIN PROTEIN"/>
    <property type="match status" value="1"/>
</dbReference>
<feature type="domain" description="Metallo-beta-lactamase" evidence="7">
    <location>
        <begin position="482"/>
        <end position="691"/>
    </location>
</feature>
<dbReference type="CDD" id="cd07731">
    <property type="entry name" value="ComA-like_MBL-fold"/>
    <property type="match status" value="1"/>
</dbReference>
<feature type="transmembrane region" description="Helical" evidence="6">
    <location>
        <begin position="6"/>
        <end position="27"/>
    </location>
</feature>
<feature type="transmembrane region" description="Helical" evidence="6">
    <location>
        <begin position="430"/>
        <end position="447"/>
    </location>
</feature>
<dbReference type="InterPro" id="IPR004797">
    <property type="entry name" value="Competence_ComEC/Rec2"/>
</dbReference>
<evidence type="ECO:0000256" key="5">
    <source>
        <dbReference type="ARBA" id="ARBA00023136"/>
    </source>
</evidence>
<dbReference type="Pfam" id="PF00753">
    <property type="entry name" value="Lactamase_B"/>
    <property type="match status" value="1"/>
</dbReference>
<organism evidence="10 11">
    <name type="scientific">Paucilactobacillus vaccinostercus DSM 20634</name>
    <dbReference type="NCBI Taxonomy" id="1423813"/>
    <lineage>
        <taxon>Bacteria</taxon>
        <taxon>Bacillati</taxon>
        <taxon>Bacillota</taxon>
        <taxon>Bacilli</taxon>
        <taxon>Lactobacillales</taxon>
        <taxon>Lactobacillaceae</taxon>
        <taxon>Paucilactobacillus</taxon>
    </lineage>
</organism>
<dbReference type="InterPro" id="IPR035681">
    <property type="entry name" value="ComA-like_MBL"/>
</dbReference>
<evidence type="ECO:0000256" key="1">
    <source>
        <dbReference type="ARBA" id="ARBA00004651"/>
    </source>
</evidence>
<dbReference type="Proteomes" id="UP000051733">
    <property type="component" value="Unassembled WGS sequence"/>
</dbReference>
<keyword evidence="5 6" id="KW-0472">Membrane</keyword>
<evidence type="ECO:0000256" key="2">
    <source>
        <dbReference type="ARBA" id="ARBA00022475"/>
    </source>
</evidence>
<evidence type="ECO:0000256" key="3">
    <source>
        <dbReference type="ARBA" id="ARBA00022692"/>
    </source>
</evidence>
<keyword evidence="11" id="KW-1185">Reference proteome</keyword>
<dbReference type="OrthoDB" id="9761531at2"/>
<feature type="transmembrane region" description="Helical" evidence="6">
    <location>
        <begin position="258"/>
        <end position="282"/>
    </location>
</feature>
<evidence type="ECO:0000259" key="9">
    <source>
        <dbReference type="Pfam" id="PF13567"/>
    </source>
</evidence>
<evidence type="ECO:0000259" key="8">
    <source>
        <dbReference type="Pfam" id="PF03772"/>
    </source>
</evidence>
<dbReference type="InterPro" id="IPR001279">
    <property type="entry name" value="Metallo-B-lactamas"/>
</dbReference>
<keyword evidence="3 6" id="KW-0812">Transmembrane</keyword>
<dbReference type="Pfam" id="PF03772">
    <property type="entry name" value="Competence"/>
    <property type="match status" value="1"/>
</dbReference>
<gene>
    <name evidence="10" type="ORF">FC26_GL002443</name>
</gene>
<evidence type="ECO:0000259" key="7">
    <source>
        <dbReference type="Pfam" id="PF00753"/>
    </source>
</evidence>
<proteinExistence type="predicted"/>